<dbReference type="GeneID" id="70297835"/>
<dbReference type="AlphaFoldDB" id="A0A9P7ZNC0"/>
<comment type="caution">
    <text evidence="2">The sequence shown here is derived from an EMBL/GenBank/DDBJ whole genome shotgun (WGS) entry which is preliminary data.</text>
</comment>
<dbReference type="Proteomes" id="UP000887229">
    <property type="component" value="Unassembled WGS sequence"/>
</dbReference>
<evidence type="ECO:0000256" key="1">
    <source>
        <dbReference type="SAM" id="MobiDB-lite"/>
    </source>
</evidence>
<sequence length="524" mass="59643">MMWQKWEDLDTQHFIEYSEELHLHGAPSLYVCHGEPAPEIPVLSSSRLLCRRLGDLTRPVSPPRSEDQIPNTSPSRRIEEKDLIDHGLLASRGQSAVTENSQEDIWLSFEGITLHDSSLGPASTGASTRGSRLLDMPTEIQLLIMQHVKSSPLSLHWLRQTSAVFMSLFDKEHFASFHVPSESYRCHKSFDLSRLNRGELYLRGVRLFQYLHCSSCRYVFQSGNLAREWQKLLSARYCVGCKETHRSYMFLPEDRERHDREGGRLLCIGRQGEVSICDHSNGQDAKNAPTMWRHMEELKARRESSIGAPVDHGRFCPHQSHMPYSQHLPLVGTAMPKLIAHSEAPGPRSRLYIGYGWDLPLLYVHTMLPPSLQALRDTVAERVLVALKDRKICPHVSPEREIRDFIQSGICECFLTYANVASEAGVNCGLNMRTNRPRQVTTCMCARQNFIRCRECGAAYMWRLRKGVLSLTFRYFWHIKKPISVGWISLLDQSWHIVWLASGCRSGGRGACGWGTYRVSAPGA</sequence>
<gene>
    <name evidence="2" type="ORF">F5Z01DRAFT_74546</name>
</gene>
<keyword evidence="3" id="KW-1185">Reference proteome</keyword>
<evidence type="ECO:0008006" key="4">
    <source>
        <dbReference type="Google" id="ProtNLM"/>
    </source>
</evidence>
<protein>
    <recommendedName>
        <fullName evidence="4">F-box domain-containing protein</fullName>
    </recommendedName>
</protein>
<dbReference type="OrthoDB" id="3219396at2759"/>
<evidence type="ECO:0000313" key="3">
    <source>
        <dbReference type="Proteomes" id="UP000887229"/>
    </source>
</evidence>
<accession>A0A9P7ZNC0</accession>
<reference evidence="2" key="1">
    <citation type="journal article" date="2021" name="IMA Fungus">
        <title>Genomic characterization of three marine fungi, including Emericellopsis atlantica sp. nov. with signatures of a generalist lifestyle and marine biomass degradation.</title>
        <authorList>
            <person name="Hagestad O.C."/>
            <person name="Hou L."/>
            <person name="Andersen J.H."/>
            <person name="Hansen E.H."/>
            <person name="Altermark B."/>
            <person name="Li C."/>
            <person name="Kuhnert E."/>
            <person name="Cox R.J."/>
            <person name="Crous P.W."/>
            <person name="Spatafora J.W."/>
            <person name="Lail K."/>
            <person name="Amirebrahimi M."/>
            <person name="Lipzen A."/>
            <person name="Pangilinan J."/>
            <person name="Andreopoulos W."/>
            <person name="Hayes R.D."/>
            <person name="Ng V."/>
            <person name="Grigoriev I.V."/>
            <person name="Jackson S.A."/>
            <person name="Sutton T.D.S."/>
            <person name="Dobson A.D.W."/>
            <person name="Rama T."/>
        </authorList>
    </citation>
    <scope>NUCLEOTIDE SEQUENCE</scope>
    <source>
        <strain evidence="2">TS7</strain>
    </source>
</reference>
<dbReference type="RefSeq" id="XP_046119025.1">
    <property type="nucleotide sequence ID" value="XM_046266932.1"/>
</dbReference>
<proteinExistence type="predicted"/>
<feature type="region of interest" description="Disordered" evidence="1">
    <location>
        <begin position="56"/>
        <end position="77"/>
    </location>
</feature>
<dbReference type="EMBL" id="MU251252">
    <property type="protein sequence ID" value="KAG9255101.1"/>
    <property type="molecule type" value="Genomic_DNA"/>
</dbReference>
<organism evidence="2 3">
    <name type="scientific">Emericellopsis atlantica</name>
    <dbReference type="NCBI Taxonomy" id="2614577"/>
    <lineage>
        <taxon>Eukaryota</taxon>
        <taxon>Fungi</taxon>
        <taxon>Dikarya</taxon>
        <taxon>Ascomycota</taxon>
        <taxon>Pezizomycotina</taxon>
        <taxon>Sordariomycetes</taxon>
        <taxon>Hypocreomycetidae</taxon>
        <taxon>Hypocreales</taxon>
        <taxon>Bionectriaceae</taxon>
        <taxon>Emericellopsis</taxon>
    </lineage>
</organism>
<name>A0A9P7ZNC0_9HYPO</name>
<evidence type="ECO:0000313" key="2">
    <source>
        <dbReference type="EMBL" id="KAG9255101.1"/>
    </source>
</evidence>